<dbReference type="EMBL" id="QGNW01002030">
    <property type="protein sequence ID" value="RVW26205.1"/>
    <property type="molecule type" value="Genomic_DNA"/>
</dbReference>
<protein>
    <submittedName>
        <fullName evidence="2">Tyrosine/DOPA decarboxylase 5</fullName>
    </submittedName>
</protein>
<dbReference type="Proteomes" id="UP000288805">
    <property type="component" value="Unassembled WGS sequence"/>
</dbReference>
<dbReference type="InterPro" id="IPR010977">
    <property type="entry name" value="Aromatic_deC"/>
</dbReference>
<evidence type="ECO:0000313" key="4">
    <source>
        <dbReference type="Proteomes" id="UP000288805"/>
    </source>
</evidence>
<organism evidence="2 4">
    <name type="scientific">Vitis vinifera</name>
    <name type="common">Grape</name>
    <dbReference type="NCBI Taxonomy" id="29760"/>
    <lineage>
        <taxon>Eukaryota</taxon>
        <taxon>Viridiplantae</taxon>
        <taxon>Streptophyta</taxon>
        <taxon>Embryophyta</taxon>
        <taxon>Tracheophyta</taxon>
        <taxon>Spermatophyta</taxon>
        <taxon>Magnoliopsida</taxon>
        <taxon>eudicotyledons</taxon>
        <taxon>Gunneridae</taxon>
        <taxon>Pentapetalae</taxon>
        <taxon>rosids</taxon>
        <taxon>Vitales</taxon>
        <taxon>Vitaceae</taxon>
        <taxon>Viteae</taxon>
        <taxon>Vitis</taxon>
    </lineage>
</organism>
<dbReference type="PANTHER" id="PTHR11999">
    <property type="entry name" value="GROUP II PYRIDOXAL-5-PHOSPHATE DECARBOXYLASE"/>
    <property type="match status" value="1"/>
</dbReference>
<dbReference type="InterPro" id="IPR015422">
    <property type="entry name" value="PyrdxlP-dep_Trfase_small"/>
</dbReference>
<dbReference type="PANTHER" id="PTHR11999:SF157">
    <property type="entry name" value="TRYPTOPHAN DECARBOXYLASE 1"/>
    <property type="match status" value="1"/>
</dbReference>
<dbReference type="EMBL" id="QGNW01000453">
    <property type="protein sequence ID" value="RVW70825.1"/>
    <property type="molecule type" value="Genomic_DNA"/>
</dbReference>
<accession>A0A438CSK4</accession>
<name>A0A438CSK4_VITVI</name>
<gene>
    <name evidence="2" type="primary">TYDC5_3</name>
    <name evidence="3" type="synonym">TYDC5_1</name>
    <name evidence="3" type="ORF">CK203_059387</name>
    <name evidence="2" type="ORF">CK203_107687</name>
</gene>
<keyword evidence="1" id="KW-0456">Lyase</keyword>
<proteinExistence type="predicted"/>
<dbReference type="AlphaFoldDB" id="A0A438CSK4"/>
<keyword evidence="1" id="KW-0210">Decarboxylase</keyword>
<dbReference type="Gene3D" id="3.90.1150.10">
    <property type="entry name" value="Aspartate Aminotransferase, domain 1"/>
    <property type="match status" value="1"/>
</dbReference>
<evidence type="ECO:0000313" key="2">
    <source>
        <dbReference type="EMBL" id="RVW26205.1"/>
    </source>
</evidence>
<evidence type="ECO:0000256" key="1">
    <source>
        <dbReference type="ARBA" id="ARBA00022793"/>
    </source>
</evidence>
<reference evidence="2 4" key="1">
    <citation type="journal article" date="2018" name="PLoS Genet.">
        <title>Population sequencing reveals clonal diversity and ancestral inbreeding in the grapevine cultivar Chardonnay.</title>
        <authorList>
            <person name="Roach M.J."/>
            <person name="Johnson D.L."/>
            <person name="Bohlmann J."/>
            <person name="van Vuuren H.J."/>
            <person name="Jones S.J."/>
            <person name="Pretorius I.S."/>
            <person name="Schmidt S.A."/>
            <person name="Borneman A.R."/>
        </authorList>
    </citation>
    <scope>NUCLEOTIDE SEQUENCE [LARGE SCALE GENOMIC DNA]</scope>
    <source>
        <strain evidence="4">cv. Chardonnay</strain>
        <strain evidence="2">I10V1</strain>
        <tissue evidence="2">Leaf</tissue>
    </source>
</reference>
<evidence type="ECO:0000313" key="3">
    <source>
        <dbReference type="EMBL" id="RVW70825.1"/>
    </source>
</evidence>
<comment type="caution">
    <text evidence="2">The sequence shown here is derived from an EMBL/GenBank/DDBJ whole genome shotgun (WGS) entry which is preliminary data.</text>
</comment>
<sequence>MLLDRINSTGSVYMNHTIVDGVYMLRCAVRSTLTEELHVVAAWKLIKEEVDALTKRVESGV</sequence>